<name>A0A543IY98_9ACTN</name>
<dbReference type="Pfam" id="PF00440">
    <property type="entry name" value="TetR_N"/>
    <property type="match status" value="1"/>
</dbReference>
<dbReference type="GO" id="GO:0003700">
    <property type="term" value="F:DNA-binding transcription factor activity"/>
    <property type="evidence" value="ECO:0007669"/>
    <property type="project" value="TreeGrafter"/>
</dbReference>
<sequence length="278" mass="29552">MTTAYSGGGDPGRTIELLWGLRDAPRRGPKPRFSVAQITRAAIDLADGEGLAALSMRRVAERLGITAMSLYTYIPGKAELLDLMIDTVCGEIERREPASDHWRDRLEAIAHDNRALYERHPWLATVSTARPPLGPGVIAKYEYELRALEGLGLDDVEMDAALTFLLGFVESCARAAANVRAARRDSGTGDGEWWAAYGPLLAKVADPGAFPVATRVGTAAGLAHGAAYDPDHAYRFGLQRVLDGLAALIESRAGAGRDGVSGSSPRRPPAAPAGDAPP</sequence>
<comment type="caution">
    <text evidence="7">The sequence shown here is derived from an EMBL/GenBank/DDBJ whole genome shotgun (WGS) entry which is preliminary data.</text>
</comment>
<dbReference type="RefSeq" id="WP_211350235.1">
    <property type="nucleotide sequence ID" value="NZ_BMPV01000001.1"/>
</dbReference>
<dbReference type="SUPFAM" id="SSF48498">
    <property type="entry name" value="Tetracyclin repressor-like, C-terminal domain"/>
    <property type="match status" value="1"/>
</dbReference>
<feature type="domain" description="HTH tetR-type" evidence="6">
    <location>
        <begin position="32"/>
        <end position="92"/>
    </location>
</feature>
<evidence type="ECO:0000256" key="2">
    <source>
        <dbReference type="ARBA" id="ARBA00023125"/>
    </source>
</evidence>
<dbReference type="InterPro" id="IPR001647">
    <property type="entry name" value="HTH_TetR"/>
</dbReference>
<reference evidence="7 8" key="1">
    <citation type="submission" date="2019-06" db="EMBL/GenBank/DDBJ databases">
        <title>Sequencing the genomes of 1000 actinobacteria strains.</title>
        <authorList>
            <person name="Klenk H.-P."/>
        </authorList>
    </citation>
    <scope>NUCLEOTIDE SEQUENCE [LARGE SCALE GENOMIC DNA]</scope>
    <source>
        <strain evidence="7 8">DSM 43186</strain>
    </source>
</reference>
<dbReference type="InterPro" id="IPR009057">
    <property type="entry name" value="Homeodomain-like_sf"/>
</dbReference>
<dbReference type="SUPFAM" id="SSF46689">
    <property type="entry name" value="Homeodomain-like"/>
    <property type="match status" value="1"/>
</dbReference>
<organism evidence="7 8">
    <name type="scientific">Thermopolyspora flexuosa</name>
    <dbReference type="NCBI Taxonomy" id="103836"/>
    <lineage>
        <taxon>Bacteria</taxon>
        <taxon>Bacillati</taxon>
        <taxon>Actinomycetota</taxon>
        <taxon>Actinomycetes</taxon>
        <taxon>Streptosporangiales</taxon>
        <taxon>Streptosporangiaceae</taxon>
        <taxon>Thermopolyspora</taxon>
    </lineage>
</organism>
<evidence type="ECO:0000256" key="3">
    <source>
        <dbReference type="ARBA" id="ARBA00023163"/>
    </source>
</evidence>
<feature type="region of interest" description="Disordered" evidence="5">
    <location>
        <begin position="254"/>
        <end position="278"/>
    </location>
</feature>
<dbReference type="Pfam" id="PF02909">
    <property type="entry name" value="TetR_C_1"/>
    <property type="match status" value="1"/>
</dbReference>
<evidence type="ECO:0000256" key="4">
    <source>
        <dbReference type="PROSITE-ProRule" id="PRU00335"/>
    </source>
</evidence>
<keyword evidence="8" id="KW-1185">Reference proteome</keyword>
<evidence type="ECO:0000256" key="1">
    <source>
        <dbReference type="ARBA" id="ARBA00023015"/>
    </source>
</evidence>
<dbReference type="InterPro" id="IPR036271">
    <property type="entry name" value="Tet_transcr_reg_TetR-rel_C_sf"/>
</dbReference>
<keyword evidence="2 4" id="KW-0238">DNA-binding</keyword>
<dbReference type="GO" id="GO:0045892">
    <property type="term" value="P:negative regulation of DNA-templated transcription"/>
    <property type="evidence" value="ECO:0007669"/>
    <property type="project" value="InterPro"/>
</dbReference>
<dbReference type="AlphaFoldDB" id="A0A543IY98"/>
<dbReference type="EMBL" id="VFPQ01000001">
    <property type="protein sequence ID" value="TQM75550.1"/>
    <property type="molecule type" value="Genomic_DNA"/>
</dbReference>
<dbReference type="PROSITE" id="PS50977">
    <property type="entry name" value="HTH_TETR_2"/>
    <property type="match status" value="1"/>
</dbReference>
<dbReference type="Gene3D" id="1.10.357.10">
    <property type="entry name" value="Tetracycline Repressor, domain 2"/>
    <property type="match status" value="1"/>
</dbReference>
<gene>
    <name evidence="7" type="ORF">FHX40_2262</name>
</gene>
<keyword evidence="3" id="KW-0804">Transcription</keyword>
<dbReference type="PANTHER" id="PTHR30055">
    <property type="entry name" value="HTH-TYPE TRANSCRIPTIONAL REGULATOR RUTR"/>
    <property type="match status" value="1"/>
</dbReference>
<evidence type="ECO:0000313" key="8">
    <source>
        <dbReference type="Proteomes" id="UP000319213"/>
    </source>
</evidence>
<dbReference type="PANTHER" id="PTHR30055:SF151">
    <property type="entry name" value="TRANSCRIPTIONAL REGULATORY PROTEIN"/>
    <property type="match status" value="1"/>
</dbReference>
<accession>A0A543IY98</accession>
<feature type="DNA-binding region" description="H-T-H motif" evidence="4">
    <location>
        <begin position="55"/>
        <end position="74"/>
    </location>
</feature>
<protein>
    <submittedName>
        <fullName evidence="7">TetR family transcriptional regulator</fullName>
    </submittedName>
</protein>
<dbReference type="InterPro" id="IPR004111">
    <property type="entry name" value="Repressor_TetR_C"/>
</dbReference>
<dbReference type="Gene3D" id="1.10.10.60">
    <property type="entry name" value="Homeodomain-like"/>
    <property type="match status" value="1"/>
</dbReference>
<dbReference type="InterPro" id="IPR050109">
    <property type="entry name" value="HTH-type_TetR-like_transc_reg"/>
</dbReference>
<dbReference type="Proteomes" id="UP000319213">
    <property type="component" value="Unassembled WGS sequence"/>
</dbReference>
<evidence type="ECO:0000256" key="5">
    <source>
        <dbReference type="SAM" id="MobiDB-lite"/>
    </source>
</evidence>
<keyword evidence="1" id="KW-0805">Transcription regulation</keyword>
<evidence type="ECO:0000259" key="6">
    <source>
        <dbReference type="PROSITE" id="PS50977"/>
    </source>
</evidence>
<evidence type="ECO:0000313" key="7">
    <source>
        <dbReference type="EMBL" id="TQM75550.1"/>
    </source>
</evidence>
<dbReference type="GO" id="GO:0000976">
    <property type="term" value="F:transcription cis-regulatory region binding"/>
    <property type="evidence" value="ECO:0007669"/>
    <property type="project" value="TreeGrafter"/>
</dbReference>
<feature type="compositionally biased region" description="Pro residues" evidence="5">
    <location>
        <begin position="266"/>
        <end position="278"/>
    </location>
</feature>
<proteinExistence type="predicted"/>